<feature type="signal peptide" evidence="1">
    <location>
        <begin position="1"/>
        <end position="22"/>
    </location>
</feature>
<dbReference type="EMBL" id="JBBUKT010000009">
    <property type="protein sequence ID" value="MEK7952937.1"/>
    <property type="molecule type" value="Genomic_DNA"/>
</dbReference>
<accession>A0ABU9B0Z1</accession>
<evidence type="ECO:0000256" key="1">
    <source>
        <dbReference type="SAM" id="SignalP"/>
    </source>
</evidence>
<protein>
    <recommendedName>
        <fullName evidence="4">Outer membrane protein beta-barrel domain-containing protein</fullName>
    </recommendedName>
</protein>
<dbReference type="RefSeq" id="WP_341406697.1">
    <property type="nucleotide sequence ID" value="NZ_JBBUKT010000009.1"/>
</dbReference>
<dbReference type="Proteomes" id="UP001371305">
    <property type="component" value="Unassembled WGS sequence"/>
</dbReference>
<proteinExistence type="predicted"/>
<comment type="caution">
    <text evidence="2">The sequence shown here is derived from an EMBL/GenBank/DDBJ whole genome shotgun (WGS) entry which is preliminary data.</text>
</comment>
<gene>
    <name evidence="2" type="ORF">WKV53_20660</name>
</gene>
<evidence type="ECO:0000313" key="3">
    <source>
        <dbReference type="Proteomes" id="UP001371305"/>
    </source>
</evidence>
<sequence length="359" mass="37254">MNARVSLLSTALLGAAATSLLAGEPSAVEGITTAPSAPQRWRVGLGYAPLLGLKAEFSGLGRFGSSFAPQPLGGGQDYNYDDGYVHRDSSGNAGGQTWNWGYDNASQIDTSGDGSVSYTLSRSTGNASAEERDDAMTGVEAFGYYDMGDVKIPGLSLPGAKWGFRVGVHYAHIDISNGDNLRSGTSVLTDRFSLGGTIPPLAPYEGSFDGPGPLISDSPDRSIAPGGFALVSGSRELDVHLTTLSLGSFVEIPLAQKASLTLEGGFNAALASGSYDYLSNTTIANVGTLRSAGSDSDTSILPGVYLGLSGIYQVTDSWAIQAAGRYQYMDNFDLGANGSSANLSFDSAFILSLGMLHSF</sequence>
<name>A0ABU9B0Z1_9BACT</name>
<reference evidence="2 3" key="1">
    <citation type="submission" date="2024-04" db="EMBL/GenBank/DDBJ databases">
        <title>Luteolibacter sp. isolated from soil.</title>
        <authorList>
            <person name="An J."/>
        </authorList>
    </citation>
    <scope>NUCLEOTIDE SEQUENCE [LARGE SCALE GENOMIC DNA]</scope>
    <source>
        <strain evidence="2 3">Y139</strain>
    </source>
</reference>
<keyword evidence="3" id="KW-1185">Reference proteome</keyword>
<keyword evidence="1" id="KW-0732">Signal</keyword>
<organism evidence="2 3">
    <name type="scientific">Luteolibacter soli</name>
    <dbReference type="NCBI Taxonomy" id="3135280"/>
    <lineage>
        <taxon>Bacteria</taxon>
        <taxon>Pseudomonadati</taxon>
        <taxon>Verrucomicrobiota</taxon>
        <taxon>Verrucomicrobiia</taxon>
        <taxon>Verrucomicrobiales</taxon>
        <taxon>Verrucomicrobiaceae</taxon>
        <taxon>Luteolibacter</taxon>
    </lineage>
</organism>
<feature type="chain" id="PRO_5045884805" description="Outer membrane protein beta-barrel domain-containing protein" evidence="1">
    <location>
        <begin position="23"/>
        <end position="359"/>
    </location>
</feature>
<evidence type="ECO:0000313" key="2">
    <source>
        <dbReference type="EMBL" id="MEK7952937.1"/>
    </source>
</evidence>
<evidence type="ECO:0008006" key="4">
    <source>
        <dbReference type="Google" id="ProtNLM"/>
    </source>
</evidence>